<reference evidence="1 2" key="1">
    <citation type="submission" date="2018-02" db="EMBL/GenBank/DDBJ databases">
        <title>The genomes of Aspergillus section Nigri reveals drivers in fungal speciation.</title>
        <authorList>
            <consortium name="DOE Joint Genome Institute"/>
            <person name="Vesth T.C."/>
            <person name="Nybo J."/>
            <person name="Theobald S."/>
            <person name="Brandl J."/>
            <person name="Frisvad J.C."/>
            <person name="Nielsen K.F."/>
            <person name="Lyhne E.K."/>
            <person name="Kogle M.E."/>
            <person name="Kuo A."/>
            <person name="Riley R."/>
            <person name="Clum A."/>
            <person name="Nolan M."/>
            <person name="Lipzen A."/>
            <person name="Salamov A."/>
            <person name="Henrissat B."/>
            <person name="Wiebenga A."/>
            <person name="De vries R.P."/>
            <person name="Grigoriev I.V."/>
            <person name="Mortensen U.H."/>
            <person name="Andersen M.R."/>
            <person name="Baker S.E."/>
        </authorList>
    </citation>
    <scope>NUCLEOTIDE SEQUENCE [LARGE SCALE GENOMIC DNA]</scope>
    <source>
        <strain evidence="1 2">CBS 707.79</strain>
    </source>
</reference>
<dbReference type="InterPro" id="IPR022198">
    <property type="entry name" value="DUF3723"/>
</dbReference>
<keyword evidence="2" id="KW-1185">Reference proteome</keyword>
<sequence length="503" mass="59206">MTFNDQDIATQLLTAYIGCVKIKQLDQLVFEEIDIFGSRAFDETNIDRLIHRFDNEGCRRLDPDTWIPCEINLPDGVQIQCFQGKHRIGAARAWLAPNDIWWIFEVYDKDKLSPECRRRLRESNKRYHAFSDGEIFRSVRHYQQIGEHVSAGEWLARWSPNKCREFNRIYQPKRNHQQVQDLGERLDSLLCFPALWTSWHMGTHLLSLRCPEELSDSLSEICSAWHKITCNNPHLLDLRTLERLQGRHPALSLADRQYIREAFQQGEIFRYVDDSHLRAQMLDASLSYPMMIPSLKTFLENTKYMKAMTDVIKKILPSNSKGTIRQTMLRYYMMSENQTFSIQCSENSYIERQAPGRYGFWSAYRQVYLFAMRNFCGLTDCHPLGFTRASKARCPDSFEVWERFRNLISRVGFAFPGSKKVRQDRADLVAIRAFVSHSIQACDRFETWCLENRCGMTDTESFFYDQKHLFLDNVYSPNQLARESVTTFAVKRNIFKSFFLDFE</sequence>
<gene>
    <name evidence="1" type="ORF">BO71DRAFT_457304</name>
</gene>
<protein>
    <submittedName>
        <fullName evidence="1">Uncharacterized protein</fullName>
    </submittedName>
</protein>
<dbReference type="Proteomes" id="UP000247810">
    <property type="component" value="Unassembled WGS sequence"/>
</dbReference>
<dbReference type="EMBL" id="KZ825808">
    <property type="protein sequence ID" value="PYH98844.1"/>
    <property type="molecule type" value="Genomic_DNA"/>
</dbReference>
<organism evidence="1 2">
    <name type="scientific">Aspergillus ellipticus CBS 707.79</name>
    <dbReference type="NCBI Taxonomy" id="1448320"/>
    <lineage>
        <taxon>Eukaryota</taxon>
        <taxon>Fungi</taxon>
        <taxon>Dikarya</taxon>
        <taxon>Ascomycota</taxon>
        <taxon>Pezizomycotina</taxon>
        <taxon>Eurotiomycetes</taxon>
        <taxon>Eurotiomycetidae</taxon>
        <taxon>Eurotiales</taxon>
        <taxon>Aspergillaceae</taxon>
        <taxon>Aspergillus</taxon>
        <taxon>Aspergillus subgen. Circumdati</taxon>
    </lineage>
</organism>
<dbReference type="AlphaFoldDB" id="A0A319DQI6"/>
<feature type="non-terminal residue" evidence="1">
    <location>
        <position position="503"/>
    </location>
</feature>
<evidence type="ECO:0000313" key="1">
    <source>
        <dbReference type="EMBL" id="PYH98844.1"/>
    </source>
</evidence>
<accession>A0A319DQI6</accession>
<dbReference type="OrthoDB" id="4227485at2759"/>
<dbReference type="VEuPathDB" id="FungiDB:BO71DRAFT_457304"/>
<dbReference type="Pfam" id="PF12520">
    <property type="entry name" value="DUF3723"/>
    <property type="match status" value="2"/>
</dbReference>
<evidence type="ECO:0000313" key="2">
    <source>
        <dbReference type="Proteomes" id="UP000247810"/>
    </source>
</evidence>
<name>A0A319DQI6_9EURO</name>
<proteinExistence type="predicted"/>